<accession>A0A819W5Z0</accession>
<name>A0A819W5Z0_9BILA</name>
<evidence type="ECO:0000259" key="6">
    <source>
        <dbReference type="PROSITE" id="PS50808"/>
    </source>
</evidence>
<evidence type="ECO:0000313" key="7">
    <source>
        <dbReference type="EMBL" id="CAF4119568.1"/>
    </source>
</evidence>
<evidence type="ECO:0000256" key="5">
    <source>
        <dbReference type="SAM" id="MobiDB-lite"/>
    </source>
</evidence>
<evidence type="ECO:0000256" key="3">
    <source>
        <dbReference type="ARBA" id="ARBA00022833"/>
    </source>
</evidence>
<dbReference type="Pfam" id="PF02892">
    <property type="entry name" value="zf-BED"/>
    <property type="match status" value="1"/>
</dbReference>
<dbReference type="Proteomes" id="UP000663866">
    <property type="component" value="Unassembled WGS sequence"/>
</dbReference>
<dbReference type="SUPFAM" id="SSF53098">
    <property type="entry name" value="Ribonuclease H-like"/>
    <property type="match status" value="1"/>
</dbReference>
<keyword evidence="2 4" id="KW-0863">Zinc-finger</keyword>
<protein>
    <recommendedName>
        <fullName evidence="6">BED-type domain-containing protein</fullName>
    </recommendedName>
</protein>
<keyword evidence="3" id="KW-0862">Zinc</keyword>
<keyword evidence="1" id="KW-0479">Metal-binding</keyword>
<dbReference type="EMBL" id="CAJOBG010004633">
    <property type="protein sequence ID" value="CAF4119568.1"/>
    <property type="molecule type" value="Genomic_DNA"/>
</dbReference>
<evidence type="ECO:0000313" key="8">
    <source>
        <dbReference type="Proteomes" id="UP000663866"/>
    </source>
</evidence>
<evidence type="ECO:0000256" key="2">
    <source>
        <dbReference type="ARBA" id="ARBA00022771"/>
    </source>
</evidence>
<comment type="caution">
    <text evidence="7">The sequence shown here is derived from an EMBL/GenBank/DDBJ whole genome shotgun (WGS) entry which is preliminary data.</text>
</comment>
<dbReference type="PROSITE" id="PS50808">
    <property type="entry name" value="ZF_BED"/>
    <property type="match status" value="1"/>
</dbReference>
<dbReference type="GO" id="GO:0008270">
    <property type="term" value="F:zinc ion binding"/>
    <property type="evidence" value="ECO:0007669"/>
    <property type="project" value="UniProtKB-KW"/>
</dbReference>
<dbReference type="Gene3D" id="1.10.10.1070">
    <property type="entry name" value="Zinc finger, BED domain-containing"/>
    <property type="match status" value="1"/>
</dbReference>
<organism evidence="7 8">
    <name type="scientific">Rotaria magnacalcarata</name>
    <dbReference type="NCBI Taxonomy" id="392030"/>
    <lineage>
        <taxon>Eukaryota</taxon>
        <taxon>Metazoa</taxon>
        <taxon>Spiralia</taxon>
        <taxon>Gnathifera</taxon>
        <taxon>Rotifera</taxon>
        <taxon>Eurotatoria</taxon>
        <taxon>Bdelloidea</taxon>
        <taxon>Philodinida</taxon>
        <taxon>Philodinidae</taxon>
        <taxon>Rotaria</taxon>
    </lineage>
</organism>
<dbReference type="InterPro" id="IPR003656">
    <property type="entry name" value="Znf_BED"/>
</dbReference>
<sequence>MPDAKKDIERNKKQVMEKRQKGELITTEEPPSSSHGAFWEHSWRIKNFKNEYQSFVKCKLCHEILSYSMVNGTSTISNHVKNCLNKFSKPNNNKTLDDFVSKAAQVNVLAEDKRLITVACAKFCSFDLRPCSIVKGVGSSTLCQSLINLGYQHGQAKLGAPSVNLLLPEPTNVSRTVSQIAQEYRENLKNMLKNDLQSVKLIGNRHPYMLRTSLFNQSKTGENTRKKFFPLLSSYDIDPNHFHVVYISDNGSNLVYGLQGEVHLRYICLCLNLALHNGVDMCPKSISLNYEKCGDALINRNEVKYLDEIDRKVVVSFVKFLSLFKVASEQLSADTTLTLHLVVPWFTKLKASCEPTDDEPILLIQFKNAVSKMLDEKIYLTSLH</sequence>
<evidence type="ECO:0000256" key="1">
    <source>
        <dbReference type="ARBA" id="ARBA00022723"/>
    </source>
</evidence>
<dbReference type="GO" id="GO:0003677">
    <property type="term" value="F:DNA binding"/>
    <property type="evidence" value="ECO:0007669"/>
    <property type="project" value="InterPro"/>
</dbReference>
<feature type="region of interest" description="Disordered" evidence="5">
    <location>
        <begin position="1"/>
        <end position="34"/>
    </location>
</feature>
<reference evidence="7" key="1">
    <citation type="submission" date="2021-02" db="EMBL/GenBank/DDBJ databases">
        <authorList>
            <person name="Nowell W R."/>
        </authorList>
    </citation>
    <scope>NUCLEOTIDE SEQUENCE</scope>
</reference>
<proteinExistence type="predicted"/>
<gene>
    <name evidence="7" type="ORF">OVN521_LOCUS21898</name>
</gene>
<feature type="compositionally biased region" description="Basic and acidic residues" evidence="5">
    <location>
        <begin position="1"/>
        <end position="22"/>
    </location>
</feature>
<evidence type="ECO:0000256" key="4">
    <source>
        <dbReference type="PROSITE-ProRule" id="PRU00027"/>
    </source>
</evidence>
<dbReference type="SUPFAM" id="SSF140996">
    <property type="entry name" value="Hermes dimerisation domain"/>
    <property type="match status" value="1"/>
</dbReference>
<feature type="domain" description="BED-type" evidence="6">
    <location>
        <begin position="33"/>
        <end position="90"/>
    </location>
</feature>
<dbReference type="AlphaFoldDB" id="A0A819W5Z0"/>
<keyword evidence="8" id="KW-1185">Reference proteome</keyword>
<dbReference type="InterPro" id="IPR012337">
    <property type="entry name" value="RNaseH-like_sf"/>
</dbReference>